<keyword evidence="2" id="KW-1185">Reference proteome</keyword>
<dbReference type="EMBL" id="JRYR02000001">
    <property type="protein sequence ID" value="OHX68395.1"/>
    <property type="molecule type" value="Genomic_DNA"/>
</dbReference>
<evidence type="ECO:0000313" key="1">
    <source>
        <dbReference type="EMBL" id="OHX68395.1"/>
    </source>
</evidence>
<dbReference type="OrthoDB" id="880708at2"/>
<sequence length="132" mass="15704">MQNTPELNSQGKYLGTITKDFIKVYSVLKEASYQIRKRNFSKYPIFPVSKEDLQIGQHIVGKQQKEFLEWNYGISYAEEFLQKELILVDKYEEFKKSYKDPEEFCCLFVIDQDFVNFVYIPYPVDEEGNEVL</sequence>
<comment type="caution">
    <text evidence="1">The sequence shown here is derived from an EMBL/GenBank/DDBJ whole genome shotgun (WGS) entry which is preliminary data.</text>
</comment>
<organism evidence="1 2">
    <name type="scientific">Flammeovirga pacifica</name>
    <dbReference type="NCBI Taxonomy" id="915059"/>
    <lineage>
        <taxon>Bacteria</taxon>
        <taxon>Pseudomonadati</taxon>
        <taxon>Bacteroidota</taxon>
        <taxon>Cytophagia</taxon>
        <taxon>Cytophagales</taxon>
        <taxon>Flammeovirgaceae</taxon>
        <taxon>Flammeovirga</taxon>
    </lineage>
</organism>
<name>A0A1S1Z5P4_FLAPC</name>
<protein>
    <submittedName>
        <fullName evidence="1">Uncharacterized protein</fullName>
    </submittedName>
</protein>
<dbReference type="STRING" id="915059.NH26_00320"/>
<gene>
    <name evidence="1" type="ORF">NH26_00320</name>
</gene>
<accession>A0A1S1Z5P4</accession>
<dbReference type="AlphaFoldDB" id="A0A1S1Z5P4"/>
<dbReference type="Proteomes" id="UP000179797">
    <property type="component" value="Unassembled WGS sequence"/>
</dbReference>
<reference evidence="1 2" key="1">
    <citation type="journal article" date="2012" name="Int. J. Syst. Evol. Microbiol.">
        <title>Flammeovirga pacifica sp. nov., isolated from deep-sea sediment.</title>
        <authorList>
            <person name="Xu H."/>
            <person name="Fu Y."/>
            <person name="Yang N."/>
            <person name="Ding Z."/>
            <person name="Lai Q."/>
            <person name="Zeng R."/>
        </authorList>
    </citation>
    <scope>NUCLEOTIDE SEQUENCE [LARGE SCALE GENOMIC DNA]</scope>
    <source>
        <strain evidence="2">DSM 24597 / LMG 26175 / WPAGA1</strain>
    </source>
</reference>
<proteinExistence type="predicted"/>
<evidence type="ECO:0000313" key="2">
    <source>
        <dbReference type="Proteomes" id="UP000179797"/>
    </source>
</evidence>